<feature type="non-terminal residue" evidence="2">
    <location>
        <position position="322"/>
    </location>
</feature>
<proteinExistence type="predicted"/>
<evidence type="ECO:0000313" key="2">
    <source>
        <dbReference type="EMBL" id="MFC0410959.1"/>
    </source>
</evidence>
<feature type="non-terminal residue" evidence="2">
    <location>
        <position position="1"/>
    </location>
</feature>
<keyword evidence="3" id="KW-1185">Reference proteome</keyword>
<sequence length="322" mass="33854">LVRVAAIMFDSDEFRARFGGTSDAELLTRLYQAALGRAPDAGGMSYYLNALQHGETREHVFAIFANSAEAASLYEQNHPQGTWVPDTAAQEVILAYDALLDTTPDAGSLLRWSTALDSGAATVRDLYAALMASDAYEARHTGETTDQFIQVLTANALERPVDAASLAAWRTWLNDGTFTRLDAALQIGRSDEARGVFAAPTVTDATPASTEGAQDVATGRDITLSGGDVADGVTFSRTGVAVADILASEATRVIHTPAGLQITLDGDDLLLPGAHAVQFQDGTLEFSGTATSSVVNRLYSAILGREADAGGIGYYTALVDSG</sequence>
<gene>
    <name evidence="2" type="ORF">ACFFGY_22165</name>
</gene>
<dbReference type="InterPro" id="IPR025282">
    <property type="entry name" value="DUF4214"/>
</dbReference>
<protein>
    <submittedName>
        <fullName evidence="2">DUF4214 domain-containing protein</fullName>
    </submittedName>
</protein>
<comment type="caution">
    <text evidence="2">The sequence shown here is derived from an EMBL/GenBank/DDBJ whole genome shotgun (WGS) entry which is preliminary data.</text>
</comment>
<feature type="domain" description="DUF4214" evidence="1">
    <location>
        <begin position="129"/>
        <end position="195"/>
    </location>
</feature>
<accession>A0ABV6JZ12</accession>
<dbReference type="Pfam" id="PF13946">
    <property type="entry name" value="DUF4214"/>
    <property type="match status" value="2"/>
</dbReference>
<dbReference type="RefSeq" id="WP_377046715.1">
    <property type="nucleotide sequence ID" value="NZ_JBHLUN010000027.1"/>
</dbReference>
<feature type="domain" description="DUF4214" evidence="1">
    <location>
        <begin position="8"/>
        <end position="73"/>
    </location>
</feature>
<evidence type="ECO:0000313" key="3">
    <source>
        <dbReference type="Proteomes" id="UP001589865"/>
    </source>
</evidence>
<name>A0ABV6JZ12_9PROT</name>
<dbReference type="Proteomes" id="UP001589865">
    <property type="component" value="Unassembled WGS sequence"/>
</dbReference>
<evidence type="ECO:0000259" key="1">
    <source>
        <dbReference type="Pfam" id="PF13946"/>
    </source>
</evidence>
<organism evidence="2 3">
    <name type="scientific">Roseomonas elaeocarpi</name>
    <dbReference type="NCBI Taxonomy" id="907779"/>
    <lineage>
        <taxon>Bacteria</taxon>
        <taxon>Pseudomonadati</taxon>
        <taxon>Pseudomonadota</taxon>
        <taxon>Alphaproteobacteria</taxon>
        <taxon>Acetobacterales</taxon>
        <taxon>Roseomonadaceae</taxon>
        <taxon>Roseomonas</taxon>
    </lineage>
</organism>
<dbReference type="EMBL" id="JBHLUN010000027">
    <property type="protein sequence ID" value="MFC0410959.1"/>
    <property type="molecule type" value="Genomic_DNA"/>
</dbReference>
<reference evidence="2 3" key="1">
    <citation type="submission" date="2024-09" db="EMBL/GenBank/DDBJ databases">
        <authorList>
            <person name="Sun Q."/>
            <person name="Mori K."/>
        </authorList>
    </citation>
    <scope>NUCLEOTIDE SEQUENCE [LARGE SCALE GENOMIC DNA]</scope>
    <source>
        <strain evidence="2 3">TBRC 5777</strain>
    </source>
</reference>
<dbReference type="InterPro" id="IPR038255">
    <property type="entry name" value="PBS_linker_sf"/>
</dbReference>
<dbReference type="Gene3D" id="1.10.3130.20">
    <property type="entry name" value="Phycobilisome linker domain"/>
    <property type="match status" value="2"/>
</dbReference>